<reference evidence="1 2" key="1">
    <citation type="journal article" date="2010" name="Nature">
        <title>Genome sequencing and analysis of the model grass Brachypodium distachyon.</title>
        <authorList>
            <consortium name="International Brachypodium Initiative"/>
        </authorList>
    </citation>
    <scope>NUCLEOTIDE SEQUENCE [LARGE SCALE GENOMIC DNA]</scope>
    <source>
        <strain evidence="1 2">Bd21</strain>
    </source>
</reference>
<dbReference type="SUPFAM" id="SSF48452">
    <property type="entry name" value="TPR-like"/>
    <property type="match status" value="1"/>
</dbReference>
<protein>
    <recommendedName>
        <fullName evidence="4">Suppressor of forked domain-containing protein</fullName>
    </recommendedName>
</protein>
<dbReference type="STRING" id="15368.I1IM41"/>
<dbReference type="EMBL" id="CM000883">
    <property type="protein sequence ID" value="KQJ88709.1"/>
    <property type="molecule type" value="Genomic_DNA"/>
</dbReference>
<proteinExistence type="predicted"/>
<dbReference type="InterPro" id="IPR011990">
    <property type="entry name" value="TPR-like_helical_dom_sf"/>
</dbReference>
<dbReference type="Gene3D" id="1.25.40.10">
    <property type="entry name" value="Tetratricopeptide repeat domain"/>
    <property type="match status" value="1"/>
</dbReference>
<dbReference type="eggNOG" id="ENOG502R3MJ">
    <property type="taxonomic scope" value="Eukaryota"/>
</dbReference>
<dbReference type="Proteomes" id="UP000008810">
    <property type="component" value="Chromosome 4"/>
</dbReference>
<organism evidence="2">
    <name type="scientific">Brachypodium distachyon</name>
    <name type="common">Purple false brome</name>
    <name type="synonym">Trachynia distachya</name>
    <dbReference type="NCBI Taxonomy" id="15368"/>
    <lineage>
        <taxon>Eukaryota</taxon>
        <taxon>Viridiplantae</taxon>
        <taxon>Streptophyta</taxon>
        <taxon>Embryophyta</taxon>
        <taxon>Tracheophyta</taxon>
        <taxon>Spermatophyta</taxon>
        <taxon>Magnoliopsida</taxon>
        <taxon>Liliopsida</taxon>
        <taxon>Poales</taxon>
        <taxon>Poaceae</taxon>
        <taxon>BOP clade</taxon>
        <taxon>Pooideae</taxon>
        <taxon>Stipodae</taxon>
        <taxon>Brachypodieae</taxon>
        <taxon>Brachypodium</taxon>
    </lineage>
</organism>
<evidence type="ECO:0000313" key="3">
    <source>
        <dbReference type="Proteomes" id="UP000008810"/>
    </source>
</evidence>
<dbReference type="AlphaFoldDB" id="I1IM41"/>
<reference evidence="2" key="3">
    <citation type="submission" date="2018-08" db="UniProtKB">
        <authorList>
            <consortium name="EnsemblPlants"/>
        </authorList>
    </citation>
    <scope>IDENTIFICATION</scope>
    <source>
        <strain evidence="2">cv. Bd21</strain>
    </source>
</reference>
<gene>
    <name evidence="1" type="ORF">BRADI_4g20660v3</name>
</gene>
<dbReference type="OMA" id="SGCEHAR"/>
<dbReference type="HOGENOM" id="CLU_127306_0_0_1"/>
<name>I1IM41_BRADI</name>
<evidence type="ECO:0000313" key="1">
    <source>
        <dbReference type="EMBL" id="KQJ88709.1"/>
    </source>
</evidence>
<dbReference type="EnsemblPlants" id="KQJ88709">
    <property type="protein sequence ID" value="KQJ88709"/>
    <property type="gene ID" value="BRADI_4g20660v3"/>
</dbReference>
<dbReference type="FunCoup" id="I1IM41">
    <property type="interactions" value="118"/>
</dbReference>
<keyword evidence="3" id="KW-1185">Reference proteome</keyword>
<sequence length="177" mass="19267">MGMTVGAGETQRRRRRRRAYEFLDYVNPERGRALRWCEAARELRSADGGDMKEARKLLRSALSCVKDYASVYRTWIAMEADGGGIGAARELVFAAKGTDGEYAAFWLAYLAFELRHGGSGCEHARAVAVDAARACPRDAAVQARCATVLLQGAKKKGRDGSGTRRVAMMLASSTSVL</sequence>
<dbReference type="InParanoid" id="I1IM41"/>
<dbReference type="Gramene" id="KQJ88709">
    <property type="protein sequence ID" value="KQJ88709"/>
    <property type="gene ID" value="BRADI_4g20660v3"/>
</dbReference>
<reference evidence="1" key="2">
    <citation type="submission" date="2017-06" db="EMBL/GenBank/DDBJ databases">
        <title>WGS assembly of Brachypodium distachyon.</title>
        <authorList>
            <consortium name="The International Brachypodium Initiative"/>
            <person name="Lucas S."/>
            <person name="Harmon-Smith M."/>
            <person name="Lail K."/>
            <person name="Tice H."/>
            <person name="Grimwood J."/>
            <person name="Bruce D."/>
            <person name="Barry K."/>
            <person name="Shu S."/>
            <person name="Lindquist E."/>
            <person name="Wang M."/>
            <person name="Pitluck S."/>
            <person name="Vogel J.P."/>
            <person name="Garvin D.F."/>
            <person name="Mockler T.C."/>
            <person name="Schmutz J."/>
            <person name="Rokhsar D."/>
            <person name="Bevan M.W."/>
        </authorList>
    </citation>
    <scope>NUCLEOTIDE SEQUENCE</scope>
    <source>
        <strain evidence="1">Bd21</strain>
    </source>
</reference>
<dbReference type="OrthoDB" id="676541at2759"/>
<accession>I1IM41</accession>
<evidence type="ECO:0008006" key="4">
    <source>
        <dbReference type="Google" id="ProtNLM"/>
    </source>
</evidence>
<evidence type="ECO:0000313" key="2">
    <source>
        <dbReference type="EnsemblPlants" id="KQJ88709"/>
    </source>
</evidence>